<proteinExistence type="inferred from homology"/>
<dbReference type="OrthoDB" id="9805026at2"/>
<accession>A0A4D7BG21</accession>
<sequence>MAPGRKAKPIRPSLDELEARVGHVFADKDLLVRALTHPSAVTGADKRDKSYQRLEFLGDRVLGLAVADMLFQMLPSDDEGTLSRRLSDLVRAETCADVAAELDLGAGVRVGPTESALQVGRRASVLADLAEAVIGAVYLDGGWTAAEALVARHWRARVAAGPVHNRDAKSELQEWAQGRGLPTPTYLVIDRTGPDHAPVFTMAVVIPGIEDGRGQGPAKRPAEIAAATAVLVREGVWTAASDRSTTKPAEPKRQAERAAGPADPPPWD</sequence>
<feature type="binding site" evidence="9">
    <location>
        <position position="131"/>
    </location>
    <ligand>
        <name>Mg(2+)</name>
        <dbReference type="ChEBI" id="CHEBI:18420"/>
    </ligand>
</feature>
<keyword evidence="9" id="KW-0460">Magnesium</keyword>
<dbReference type="FunFam" id="1.10.1520.10:FF:000001">
    <property type="entry name" value="Ribonuclease 3"/>
    <property type="match status" value="1"/>
</dbReference>
<comment type="subcellular location">
    <subcellularLocation>
        <location evidence="9">Cytoplasm</location>
    </subcellularLocation>
</comment>
<dbReference type="KEGG" id="pstg:E8M01_33665"/>
<dbReference type="EC" id="3.1.26.3" evidence="9"/>
<dbReference type="PROSITE" id="PS50137">
    <property type="entry name" value="DS_RBD"/>
    <property type="match status" value="1"/>
</dbReference>
<dbReference type="CDD" id="cd10845">
    <property type="entry name" value="DSRM_RNAse_III_family"/>
    <property type="match status" value="1"/>
</dbReference>
<dbReference type="SUPFAM" id="SSF54768">
    <property type="entry name" value="dsRNA-binding domain-like"/>
    <property type="match status" value="1"/>
</dbReference>
<feature type="binding site" evidence="9">
    <location>
        <position position="128"/>
    </location>
    <ligand>
        <name>Mg(2+)</name>
        <dbReference type="ChEBI" id="CHEBI:18420"/>
    </ligand>
</feature>
<evidence type="ECO:0000256" key="10">
    <source>
        <dbReference type="SAM" id="MobiDB-lite"/>
    </source>
</evidence>
<evidence type="ECO:0000313" key="13">
    <source>
        <dbReference type="EMBL" id="QCI68748.1"/>
    </source>
</evidence>
<evidence type="ECO:0000256" key="3">
    <source>
        <dbReference type="ARBA" id="ARBA00022552"/>
    </source>
</evidence>
<dbReference type="GO" id="GO:0006364">
    <property type="term" value="P:rRNA processing"/>
    <property type="evidence" value="ECO:0007669"/>
    <property type="project" value="UniProtKB-UniRule"/>
</dbReference>
<comment type="subunit">
    <text evidence="9">Homodimer.</text>
</comment>
<dbReference type="GO" id="GO:0046872">
    <property type="term" value="F:metal ion binding"/>
    <property type="evidence" value="ECO:0007669"/>
    <property type="project" value="UniProtKB-KW"/>
</dbReference>
<evidence type="ECO:0000256" key="5">
    <source>
        <dbReference type="ARBA" id="ARBA00022722"/>
    </source>
</evidence>
<dbReference type="GO" id="GO:0008033">
    <property type="term" value="P:tRNA processing"/>
    <property type="evidence" value="ECO:0007669"/>
    <property type="project" value="UniProtKB-KW"/>
</dbReference>
<dbReference type="GO" id="GO:0003725">
    <property type="term" value="F:double-stranded RNA binding"/>
    <property type="evidence" value="ECO:0007669"/>
    <property type="project" value="TreeGrafter"/>
</dbReference>
<feature type="binding site" evidence="9">
    <location>
        <position position="55"/>
    </location>
    <ligand>
        <name>Mg(2+)</name>
        <dbReference type="ChEBI" id="CHEBI:18420"/>
    </ligand>
</feature>
<keyword evidence="9" id="KW-0699">rRNA-binding</keyword>
<keyword evidence="14" id="KW-1185">Reference proteome</keyword>
<dbReference type="AlphaFoldDB" id="A0A4D7BG21"/>
<evidence type="ECO:0000259" key="11">
    <source>
        <dbReference type="PROSITE" id="PS50137"/>
    </source>
</evidence>
<dbReference type="GO" id="GO:0004525">
    <property type="term" value="F:ribonuclease III activity"/>
    <property type="evidence" value="ECO:0007669"/>
    <property type="project" value="UniProtKB-UniRule"/>
</dbReference>
<evidence type="ECO:0000256" key="4">
    <source>
        <dbReference type="ARBA" id="ARBA00022664"/>
    </source>
</evidence>
<evidence type="ECO:0000256" key="2">
    <source>
        <dbReference type="ARBA" id="ARBA00010183"/>
    </source>
</evidence>
<dbReference type="InterPro" id="IPR000999">
    <property type="entry name" value="RNase_III_dom"/>
</dbReference>
<feature type="domain" description="DRBM" evidence="11">
    <location>
        <begin position="167"/>
        <end position="231"/>
    </location>
</feature>
<dbReference type="Gene3D" id="1.10.1520.10">
    <property type="entry name" value="Ribonuclease III domain"/>
    <property type="match status" value="1"/>
</dbReference>
<feature type="region of interest" description="Disordered" evidence="10">
    <location>
        <begin position="238"/>
        <end position="268"/>
    </location>
</feature>
<evidence type="ECO:0000256" key="8">
    <source>
        <dbReference type="ARBA" id="ARBA00022884"/>
    </source>
</evidence>
<evidence type="ECO:0000313" key="14">
    <source>
        <dbReference type="Proteomes" id="UP000298781"/>
    </source>
</evidence>
<dbReference type="GO" id="GO:0005737">
    <property type="term" value="C:cytoplasm"/>
    <property type="evidence" value="ECO:0007669"/>
    <property type="project" value="UniProtKB-SubCell"/>
</dbReference>
<comment type="cofactor">
    <cofactor evidence="9">
        <name>Mg(2+)</name>
        <dbReference type="ChEBI" id="CHEBI:18420"/>
    </cofactor>
</comment>
<evidence type="ECO:0000259" key="12">
    <source>
        <dbReference type="PROSITE" id="PS50142"/>
    </source>
</evidence>
<protein>
    <recommendedName>
        <fullName evidence="9">Ribonuclease 3</fullName>
        <ecNumber evidence="9">3.1.26.3</ecNumber>
    </recommendedName>
    <alternativeName>
        <fullName evidence="9">Ribonuclease III</fullName>
        <shortName evidence="9">RNase III</shortName>
    </alternativeName>
</protein>
<dbReference type="SMART" id="SM00535">
    <property type="entry name" value="RIBOc"/>
    <property type="match status" value="1"/>
</dbReference>
<dbReference type="SMART" id="SM00358">
    <property type="entry name" value="DSRM"/>
    <property type="match status" value="1"/>
</dbReference>
<dbReference type="InterPro" id="IPR011907">
    <property type="entry name" value="RNase_III"/>
</dbReference>
<evidence type="ECO:0000256" key="1">
    <source>
        <dbReference type="ARBA" id="ARBA00000109"/>
    </source>
</evidence>
<dbReference type="PROSITE" id="PS00517">
    <property type="entry name" value="RNASE_3_1"/>
    <property type="match status" value="1"/>
</dbReference>
<evidence type="ECO:0000256" key="9">
    <source>
        <dbReference type="HAMAP-Rule" id="MF_00104"/>
    </source>
</evidence>
<reference evidence="13 14" key="1">
    <citation type="submission" date="2019-04" db="EMBL/GenBank/DDBJ databases">
        <title>Phreatobacter aquaticus sp. nov.</title>
        <authorList>
            <person name="Choi A."/>
        </authorList>
    </citation>
    <scope>NUCLEOTIDE SEQUENCE [LARGE SCALE GENOMIC DNA]</scope>
    <source>
        <strain evidence="13 14">KCTC 52518</strain>
    </source>
</reference>
<dbReference type="RefSeq" id="WP_136964163.1">
    <property type="nucleotide sequence ID" value="NZ_CP039690.1"/>
</dbReference>
<feature type="domain" description="RNase III" evidence="12">
    <location>
        <begin position="14"/>
        <end position="142"/>
    </location>
</feature>
<dbReference type="Gene3D" id="3.30.160.20">
    <property type="match status" value="1"/>
</dbReference>
<dbReference type="EMBL" id="CP039690">
    <property type="protein sequence ID" value="QCI68748.1"/>
    <property type="molecule type" value="Genomic_DNA"/>
</dbReference>
<keyword evidence="9" id="KW-0819">tRNA processing</keyword>
<dbReference type="Pfam" id="PF00035">
    <property type="entry name" value="dsrm"/>
    <property type="match status" value="1"/>
</dbReference>
<dbReference type="GO" id="GO:0006397">
    <property type="term" value="P:mRNA processing"/>
    <property type="evidence" value="ECO:0007669"/>
    <property type="project" value="UniProtKB-UniRule"/>
</dbReference>
<dbReference type="Proteomes" id="UP000298781">
    <property type="component" value="Chromosome"/>
</dbReference>
<organism evidence="13 14">
    <name type="scientific">Phreatobacter stygius</name>
    <dbReference type="NCBI Taxonomy" id="1940610"/>
    <lineage>
        <taxon>Bacteria</taxon>
        <taxon>Pseudomonadati</taxon>
        <taxon>Pseudomonadota</taxon>
        <taxon>Alphaproteobacteria</taxon>
        <taxon>Hyphomicrobiales</taxon>
        <taxon>Phreatobacteraceae</taxon>
        <taxon>Phreatobacter</taxon>
    </lineage>
</organism>
<dbReference type="CDD" id="cd00593">
    <property type="entry name" value="RIBOc"/>
    <property type="match status" value="1"/>
</dbReference>
<keyword evidence="4 9" id="KW-0507">mRNA processing</keyword>
<feature type="active site" evidence="9">
    <location>
        <position position="59"/>
    </location>
</feature>
<comment type="catalytic activity">
    <reaction evidence="1 9">
        <text>Endonucleolytic cleavage to 5'-phosphomonoester.</text>
        <dbReference type="EC" id="3.1.26.3"/>
    </reaction>
</comment>
<keyword evidence="7 9" id="KW-0378">Hydrolase</keyword>
<dbReference type="InterPro" id="IPR036389">
    <property type="entry name" value="RNase_III_sf"/>
</dbReference>
<feature type="active site" evidence="9">
    <location>
        <position position="131"/>
    </location>
</feature>
<keyword evidence="9" id="KW-0479">Metal-binding</keyword>
<dbReference type="GO" id="GO:0010468">
    <property type="term" value="P:regulation of gene expression"/>
    <property type="evidence" value="ECO:0007669"/>
    <property type="project" value="TreeGrafter"/>
</dbReference>
<gene>
    <name evidence="9 13" type="primary">rnc</name>
    <name evidence="13" type="ORF">E8M01_33665</name>
</gene>
<dbReference type="Pfam" id="PF14622">
    <property type="entry name" value="Ribonucleas_3_3"/>
    <property type="match status" value="1"/>
</dbReference>
<dbReference type="InterPro" id="IPR014720">
    <property type="entry name" value="dsRBD_dom"/>
</dbReference>
<keyword evidence="8 9" id="KW-0694">RNA-binding</keyword>
<keyword evidence="3 9" id="KW-0698">rRNA processing</keyword>
<keyword evidence="9" id="KW-0963">Cytoplasm</keyword>
<dbReference type="PANTHER" id="PTHR11207">
    <property type="entry name" value="RIBONUCLEASE III"/>
    <property type="match status" value="1"/>
</dbReference>
<dbReference type="SUPFAM" id="SSF69065">
    <property type="entry name" value="RNase III domain-like"/>
    <property type="match status" value="1"/>
</dbReference>
<dbReference type="PANTHER" id="PTHR11207:SF0">
    <property type="entry name" value="RIBONUCLEASE 3"/>
    <property type="match status" value="1"/>
</dbReference>
<dbReference type="GO" id="GO:0019843">
    <property type="term" value="F:rRNA binding"/>
    <property type="evidence" value="ECO:0007669"/>
    <property type="project" value="UniProtKB-KW"/>
</dbReference>
<evidence type="ECO:0000256" key="7">
    <source>
        <dbReference type="ARBA" id="ARBA00022801"/>
    </source>
</evidence>
<keyword evidence="5 9" id="KW-0540">Nuclease</keyword>
<dbReference type="PROSITE" id="PS50142">
    <property type="entry name" value="RNASE_3_2"/>
    <property type="match status" value="1"/>
</dbReference>
<comment type="similarity">
    <text evidence="2">Belongs to the ribonuclease III family.</text>
</comment>
<dbReference type="NCBIfam" id="TIGR02191">
    <property type="entry name" value="RNaseIII"/>
    <property type="match status" value="1"/>
</dbReference>
<evidence type="ECO:0000256" key="6">
    <source>
        <dbReference type="ARBA" id="ARBA00022759"/>
    </source>
</evidence>
<comment type="function">
    <text evidence="9">Digests double-stranded RNA. Involved in the processing of primary rRNA transcript to yield the immediate precursors to the large and small rRNAs (23S and 16S). Processes some mRNAs, and tRNAs when they are encoded in the rRNA operon. Processes pre-crRNA and tracrRNA of type II CRISPR loci if present in the organism.</text>
</comment>
<name>A0A4D7BG21_9HYPH</name>
<dbReference type="HAMAP" id="MF_00104">
    <property type="entry name" value="RNase_III"/>
    <property type="match status" value="1"/>
</dbReference>
<keyword evidence="6 9" id="KW-0255">Endonuclease</keyword>